<evidence type="ECO:0000313" key="2">
    <source>
        <dbReference type="Proteomes" id="UP000272428"/>
    </source>
</evidence>
<sequence length="524" mass="60333">MRYFDFHCHPVLKQLFNDTPNIDAFIYRSDVAALPKMCSDLPSIIETQTHPTQLSEFSDEVILGAVLYSVERYVAQTVIPLQNYLKKTSRFKLSEKLLNNIVQNTNKPFSDFLMKRTLNEYIQSSSYHILTKDSFKKGLPKNKVNVFFTIEGCHSLVDSPNYCDTVNKYKPSDILKNLDKVQEKVKVISINITHLQQSSLCNQAFGMQVADSKPFFPSGNGLENDGRTVVQGIFDRKICVDVKHMSYKSRKDVMNEIDSGKFKNVQPLVCTHAGFTGMPFKDWAGHIQLKKPLSGALYLEITKSFHMKNDPRRPGFPTFNASTINLFDEEIAWIVKNDGVIGVSMDRRILGYVDKHDDDPIGISGMERIVDKEFFSKTEWAALGIKNEDIGKLIAEDECLTMGELEENTESSIPQRNEYFYDHVLYHLKHYFQVCIDNGIPISKARKQITIGTDYDGLINPFLNMLTVKRMADLKSYIRMNLKYFLKDLQDSKQWADQLDVDTFVEDLFYNNGYRFVKTRFEIE</sequence>
<dbReference type="RefSeq" id="WP_121460572.1">
    <property type="nucleotide sequence ID" value="NZ_RBXB01000001.1"/>
</dbReference>
<gene>
    <name evidence="1" type="ORF">BCF58_0899</name>
</gene>
<dbReference type="GO" id="GO:0070573">
    <property type="term" value="F:metallodipeptidase activity"/>
    <property type="evidence" value="ECO:0007669"/>
    <property type="project" value="InterPro"/>
</dbReference>
<dbReference type="Pfam" id="PF01244">
    <property type="entry name" value="Peptidase_M19"/>
    <property type="match status" value="1"/>
</dbReference>
<dbReference type="GO" id="GO:0006508">
    <property type="term" value="P:proteolysis"/>
    <property type="evidence" value="ECO:0007669"/>
    <property type="project" value="InterPro"/>
</dbReference>
<proteinExistence type="predicted"/>
<organism evidence="1 2">
    <name type="scientific">Chryseobacterium defluvii</name>
    <dbReference type="NCBI Taxonomy" id="160396"/>
    <lineage>
        <taxon>Bacteria</taxon>
        <taxon>Pseudomonadati</taxon>
        <taxon>Bacteroidota</taxon>
        <taxon>Flavobacteriia</taxon>
        <taxon>Flavobacteriales</taxon>
        <taxon>Weeksellaceae</taxon>
        <taxon>Chryseobacterium group</taxon>
        <taxon>Chryseobacterium</taxon>
    </lineage>
</organism>
<comment type="caution">
    <text evidence="1">The sequence shown here is derived from an EMBL/GenBank/DDBJ whole genome shotgun (WGS) entry which is preliminary data.</text>
</comment>
<protein>
    <submittedName>
        <fullName evidence="1">Membrane dipeptidase (Peptidase family M19)</fullName>
    </submittedName>
</protein>
<dbReference type="OrthoDB" id="611177at2"/>
<keyword evidence="2" id="KW-1185">Reference proteome</keyword>
<dbReference type="Gene3D" id="3.20.20.140">
    <property type="entry name" value="Metal-dependent hydrolases"/>
    <property type="match status" value="1"/>
</dbReference>
<reference evidence="1 2" key="1">
    <citation type="submission" date="2018-10" db="EMBL/GenBank/DDBJ databases">
        <title>Genomic Encyclopedia of Archaeal and Bacterial Type Strains, Phase II (KMG-II): from individual species to whole genera.</title>
        <authorList>
            <person name="Goeker M."/>
        </authorList>
    </citation>
    <scope>NUCLEOTIDE SEQUENCE [LARGE SCALE GENOMIC DNA]</scope>
    <source>
        <strain evidence="1 2">DSM 14219</strain>
    </source>
</reference>
<name>A0A495SNM7_9FLAO</name>
<dbReference type="SUPFAM" id="SSF51556">
    <property type="entry name" value="Metallo-dependent hydrolases"/>
    <property type="match status" value="1"/>
</dbReference>
<evidence type="ECO:0000313" key="1">
    <source>
        <dbReference type="EMBL" id="RKT01676.1"/>
    </source>
</evidence>
<dbReference type="EMBL" id="RBXB01000001">
    <property type="protein sequence ID" value="RKT01676.1"/>
    <property type="molecule type" value="Genomic_DNA"/>
</dbReference>
<dbReference type="AlphaFoldDB" id="A0A495SNM7"/>
<dbReference type="InterPro" id="IPR008257">
    <property type="entry name" value="Pept_M19"/>
</dbReference>
<dbReference type="Proteomes" id="UP000272428">
    <property type="component" value="Unassembled WGS sequence"/>
</dbReference>
<dbReference type="InterPro" id="IPR032466">
    <property type="entry name" value="Metal_Hydrolase"/>
</dbReference>
<accession>A0A495SNM7</accession>